<dbReference type="CDD" id="cd00081">
    <property type="entry name" value="Hint"/>
    <property type="match status" value="1"/>
</dbReference>
<keyword evidence="1" id="KW-0677">Repeat</keyword>
<dbReference type="InterPro" id="IPR030934">
    <property type="entry name" value="Intein_C"/>
</dbReference>
<evidence type="ECO:0000259" key="4">
    <source>
        <dbReference type="PROSITE" id="PS51459"/>
    </source>
</evidence>
<dbReference type="InterPro" id="IPR050708">
    <property type="entry name" value="T6SS_VgrG/RHS"/>
</dbReference>
<dbReference type="Gene3D" id="1.20.120.1870">
    <property type="entry name" value="Fic/DOC protein, Fido domain"/>
    <property type="match status" value="1"/>
</dbReference>
<organism evidence="5 6">
    <name type="scientific">Pilimelia anulata</name>
    <dbReference type="NCBI Taxonomy" id="53371"/>
    <lineage>
        <taxon>Bacteria</taxon>
        <taxon>Bacillati</taxon>
        <taxon>Actinomycetota</taxon>
        <taxon>Actinomycetes</taxon>
        <taxon>Micromonosporales</taxon>
        <taxon>Micromonosporaceae</taxon>
        <taxon>Pilimelia</taxon>
    </lineage>
</organism>
<keyword evidence="3" id="KW-0732">Signal</keyword>
<dbReference type="Pfam" id="PF25023">
    <property type="entry name" value="TEN_YD-shell"/>
    <property type="match status" value="1"/>
</dbReference>
<keyword evidence="6" id="KW-1185">Reference proteome</keyword>
<evidence type="ECO:0000256" key="2">
    <source>
        <dbReference type="SAM" id="MobiDB-lite"/>
    </source>
</evidence>
<dbReference type="NCBIfam" id="TIGR03696">
    <property type="entry name" value="Rhs_assc_core"/>
    <property type="match status" value="1"/>
</dbReference>
<evidence type="ECO:0000256" key="3">
    <source>
        <dbReference type="SAM" id="SignalP"/>
    </source>
</evidence>
<sequence length="2292" mass="249511">MKNRIRLRRIAAGVTTLAVVLGTAHAPANAGPRTGLNHPGVAAEKPRPVRLAPPAAPLGRDTFQQRRSSSLRPVAWPAPAAADIPVGSQGGARAEVRVGGLPVTLTSAGRSAAAGTIRVETLGQEVAAQANVHGVVVRATGPADRTAHLTFGYEAFRYAAGGDFGGRLRLYRMPECGLRGPAAGCAVAPLPTRNDTEARSVTAEVQFGAAPVLLVLAAAGASGQGAYGATALSPSSQWNVSPGTGGFTWSYPMRAPATPGGLGPDLSFSYSSQVTDGRTAMTNNQGSWVGEGFTYEPGYVERRYRACADDGHKEKGDMCWARDNAVVSLNGRSSEIIKVDDTDRKDPSGFTVDSTWRYGNDDGSRIERLVSLTNGDDNGEGWKVTTTDGRQYFYGIGQLPGWSKGKETTDSTWTVPVFGDDAGEPCHDADYAKAHCQQGWRWNLDMVKDRHGNVMTLYYGRESNTYALNAKYDKEGVRYDRGGHLKRIDYGQRDGKIFTANAPARVQFEVAERCVPDAKFACKEEDLTKANQARWPDVPFDLICPTGKKCTVGQTSPTFFSRKRLTAVTTEVRTGNAWKPVESWRLEQGFLDNADGSLSLWPYKIQHVGQFGADKPLAMPPVTLVPSLLDNRIDLPDDGVAGMARARLATVLTDTGAQIDVNYAKPDCAPGNLPTPGTSTKRCFPVIWDPKGTGTESPDWFHKYVVEEVVERDRTRVAPDVKLSPPMVTRYEYHGAAAWRHSHKDGITEPKFQTWSEWRGYEEVSVRTGGVNDLRTHTRYTFLRGMHDDMKPGGGTRPAEVENSEGGKQVDHDELAGFEFETRVFAGDRMVSKTLAIPFRYRTAVDKNWKESGSHFVKPQSVRSLTPLTGGKVRETASTTTYDTGGAWPTGRTLRVDNAGDKAVKGDEVCIRTEYADNGALHLLDLVRRVETVSVPCATEPRRPDDVLTDKVVFYDGASRRVDAPAPTRGLETRTQQLRDYVNAAPQYTDTATGTFDPYGRPLTVTDAGGSTTRLEYTETEGLTTGKVEISPKVDVAGKPTEFRNVTEYSIAWGTPTVETDWNGRPSRMTYDALGRLTAVALQGRPITDPDVKYSYLVRDNAPVVVRADKWVDRRWQSEFQFYDGFMRPRQLQAPGPDGNRLVSEIWYTATGKPATQHDPFLAKGAAADEMIATPGEQLGKRTAYEYDEQDRVTATIQLVGNVAKWRTTTSYEGDRTHVTPPTGGTAATSITDAAGRVVELRQYRGGRPEGVFDATTYGYDNAGRLTTIKDSAGNTWRNRYDRQGRRIGAVDPDAGESTFTYDAADRLLTATDARGVTLRSEYDALGRKVASYRKNGDKETKLAAWTYDVADRGQLDSAIRYVDGQEYRTTTLSRDAHYRPTKTRQVVPEHAGKELAGQYDFITQYDADGAVRTSNLPAAGGLPAEVLSFEYDDLRRLKKIQGKRAALLTDATYLSTGELLQAQVKSGSRRIWTTYTYDDTKRVDTFRLTREAYTTGDNPTPDRPTSDILQKFGYDDMGNVLSIADTPGTKVNDIQCFRYDHLRRMTDTWTTDKPADDPCAGGPERTGVAGPAPYHHSYAYDETGNRTREVIHGVGGEKTVERTYAYPDPGKPRPHALTWVTESGERGDRRYSYEYNDAGAVTKRVRVGEEQKIDWDVEGRVAAVTEKGKTTEFLYDADGARILRREADSTTLYVGPMELQLNRKTGAVAGTRYTPLAGGATLVETVAGKQIQVSDHHGTGQAAISTTRNDIAIRRSTPFGTPRGSQPDAMGWFGDKGFVGGTKDPSTGLTELGARQYEPTTGRFMSVDPIIDVFDPQQMNGYAYANNSPASFSDPDGLKACSDDRCGPGADYVDKDGKYHHVAGHNDGCGGCSNAKDPTSNWSGSGSNVHYVPPVSADVLRARQRAAENKRQLIAVGKHLGKILAKELGITDALDCVTKGDIGACVATGINIITSAIGGAIGKLVVKYGLRWKALAQVVKTVKNLGAQLIDLVGEFFQTRKALRAAEASFERYTKLTDGGSCVSNSFVPGTLVLMADGSKKPIEKVKTGDRVRASDPERGRAGSREVVATIVGHGAKRLVTLTIDVDGSRGDRTEKIVATAGHPFWVASRQQWMAASELKADMTLQSLRGGDVRILAARVATVAATVHNLTVADIHTYHVLAGNTPVLVHNCGGGFKKEVSADEIDDINRSVGGVTELNGSASNALANAARYNSFWEKSAVMIRDIAGSHMYNDGNKRTAHTVVSELMKRNNVISGPNSNELWSVIGKVANANAKGHTNDIGQIARMLRGY</sequence>
<evidence type="ECO:0000313" key="5">
    <source>
        <dbReference type="EMBL" id="GGJ79792.1"/>
    </source>
</evidence>
<feature type="signal peptide" evidence="3">
    <location>
        <begin position="1"/>
        <end position="30"/>
    </location>
</feature>
<dbReference type="InterPro" id="IPR006530">
    <property type="entry name" value="YD"/>
</dbReference>
<dbReference type="PANTHER" id="PTHR32305">
    <property type="match status" value="1"/>
</dbReference>
<dbReference type="InterPro" id="IPR003587">
    <property type="entry name" value="Hint_dom_N"/>
</dbReference>
<feature type="domain" description="Fido" evidence="4">
    <location>
        <begin position="2151"/>
        <end position="2291"/>
    </location>
</feature>
<reference evidence="5" key="2">
    <citation type="submission" date="2020-09" db="EMBL/GenBank/DDBJ databases">
        <authorList>
            <person name="Sun Q."/>
            <person name="Ohkuma M."/>
        </authorList>
    </citation>
    <scope>NUCLEOTIDE SEQUENCE</scope>
    <source>
        <strain evidence="5">JCM 3090</strain>
    </source>
</reference>
<dbReference type="InterPro" id="IPR056823">
    <property type="entry name" value="TEN-like_YD-shell"/>
</dbReference>
<feature type="region of interest" description="Disordered" evidence="2">
    <location>
        <begin position="785"/>
        <end position="808"/>
    </location>
</feature>
<evidence type="ECO:0000313" key="6">
    <source>
        <dbReference type="Proteomes" id="UP000649739"/>
    </source>
</evidence>
<dbReference type="PROSITE" id="PS51459">
    <property type="entry name" value="FIDO"/>
    <property type="match status" value="1"/>
</dbReference>
<dbReference type="NCBIfam" id="TIGR01643">
    <property type="entry name" value="YD_repeat_2x"/>
    <property type="match status" value="2"/>
</dbReference>
<dbReference type="InterPro" id="IPR031325">
    <property type="entry name" value="RHS_repeat"/>
</dbReference>
<reference evidence="5" key="1">
    <citation type="journal article" date="2014" name="Int. J. Syst. Evol. Microbiol.">
        <title>Complete genome sequence of Corynebacterium casei LMG S-19264T (=DSM 44701T), isolated from a smear-ripened cheese.</title>
        <authorList>
            <consortium name="US DOE Joint Genome Institute (JGI-PGF)"/>
            <person name="Walter F."/>
            <person name="Albersmeier A."/>
            <person name="Kalinowski J."/>
            <person name="Ruckert C."/>
        </authorList>
    </citation>
    <scope>NUCLEOTIDE SEQUENCE</scope>
    <source>
        <strain evidence="5">JCM 3090</strain>
    </source>
</reference>
<feature type="chain" id="PRO_5039631763" description="Fido domain-containing protein" evidence="3">
    <location>
        <begin position="31"/>
        <end position="2292"/>
    </location>
</feature>
<name>A0A8J3F7L4_9ACTN</name>
<dbReference type="Proteomes" id="UP000649739">
    <property type="component" value="Unassembled WGS sequence"/>
</dbReference>
<dbReference type="RefSeq" id="WP_189168508.1">
    <property type="nucleotide sequence ID" value="NZ_BMQB01000001.1"/>
</dbReference>
<dbReference type="InterPro" id="IPR022385">
    <property type="entry name" value="Rhs_assc_core"/>
</dbReference>
<dbReference type="PROSITE" id="PS50818">
    <property type="entry name" value="INTEIN_C_TER"/>
    <property type="match status" value="1"/>
</dbReference>
<gene>
    <name evidence="5" type="ORF">GCM10010123_06980</name>
</gene>
<comment type="caution">
    <text evidence="5">The sequence shown here is derived from an EMBL/GenBank/DDBJ whole genome shotgun (WGS) entry which is preliminary data.</text>
</comment>
<proteinExistence type="predicted"/>
<dbReference type="InterPro" id="IPR003812">
    <property type="entry name" value="Fido"/>
</dbReference>
<accession>A0A8J3F7L4</accession>
<dbReference type="InterPro" id="IPR036844">
    <property type="entry name" value="Hint_dom_sf"/>
</dbReference>
<dbReference type="PANTHER" id="PTHR32305:SF17">
    <property type="entry name" value="TRNA NUCLEASE WAPA"/>
    <property type="match status" value="1"/>
</dbReference>
<dbReference type="Gene3D" id="2.170.16.10">
    <property type="entry name" value="Hedgehog/Intein (Hint) domain"/>
    <property type="match status" value="1"/>
</dbReference>
<dbReference type="Pfam" id="PF05593">
    <property type="entry name" value="RHS_repeat"/>
    <property type="match status" value="2"/>
</dbReference>
<dbReference type="SUPFAM" id="SSF51294">
    <property type="entry name" value="Hedgehog/intein (Hint) domain"/>
    <property type="match status" value="1"/>
</dbReference>
<dbReference type="EMBL" id="BMQB01000001">
    <property type="protein sequence ID" value="GGJ79792.1"/>
    <property type="molecule type" value="Genomic_DNA"/>
</dbReference>
<evidence type="ECO:0000256" key="1">
    <source>
        <dbReference type="ARBA" id="ARBA00022737"/>
    </source>
</evidence>
<protein>
    <recommendedName>
        <fullName evidence="4">Fido domain-containing protein</fullName>
    </recommendedName>
</protein>
<dbReference type="InterPro" id="IPR053737">
    <property type="entry name" value="Type_II_TA_Toxin"/>
</dbReference>
<dbReference type="Gene3D" id="2.180.10.10">
    <property type="entry name" value="RHS repeat-associated core"/>
    <property type="match status" value="2"/>
</dbReference>
<dbReference type="SMART" id="SM00306">
    <property type="entry name" value="HintN"/>
    <property type="match status" value="1"/>
</dbReference>
<dbReference type="Pfam" id="PF07591">
    <property type="entry name" value="PT-HINT"/>
    <property type="match status" value="1"/>
</dbReference>